<dbReference type="PROSITE" id="PS51128">
    <property type="entry name" value="ZF_DKSA_2"/>
    <property type="match status" value="1"/>
</dbReference>
<name>A0A059EC41_9PROT</name>
<dbReference type="STRING" id="1280948.HY36_01560"/>
<proteinExistence type="predicted"/>
<sequence>MPDHLTHSAGQDPLGRKPTALEKYAEQLARIESALDRMDAGHYGICTGCNSPISLKRLDADPAVETCSDCRAPATLTS</sequence>
<dbReference type="Gene3D" id="1.20.120.910">
    <property type="entry name" value="DksA, coiled-coil domain"/>
    <property type="match status" value="1"/>
</dbReference>
<evidence type="ECO:0000313" key="2">
    <source>
        <dbReference type="EMBL" id="KCZ65092.1"/>
    </source>
</evidence>
<dbReference type="SUPFAM" id="SSF57716">
    <property type="entry name" value="Glucocorticoid receptor-like (DNA-binding domain)"/>
    <property type="match status" value="1"/>
</dbReference>
<protein>
    <submittedName>
        <fullName evidence="2">Uncharacterized protein</fullName>
    </submittedName>
</protein>
<keyword evidence="3" id="KW-1185">Reference proteome</keyword>
<accession>A0A059EC41</accession>
<evidence type="ECO:0000313" key="3">
    <source>
        <dbReference type="Proteomes" id="UP000024547"/>
    </source>
</evidence>
<dbReference type="Proteomes" id="UP000024547">
    <property type="component" value="Unassembled WGS sequence"/>
</dbReference>
<dbReference type="PANTHER" id="PTHR33823">
    <property type="entry name" value="RNA POLYMERASE-BINDING TRANSCRIPTION FACTOR DKSA-RELATED"/>
    <property type="match status" value="1"/>
</dbReference>
<dbReference type="EMBL" id="AWFH01000001">
    <property type="protein sequence ID" value="KCZ65092.1"/>
    <property type="molecule type" value="Genomic_DNA"/>
</dbReference>
<organism evidence="2 3">
    <name type="scientific">Hyphomonas atlantica</name>
    <dbReference type="NCBI Taxonomy" id="1280948"/>
    <lineage>
        <taxon>Bacteria</taxon>
        <taxon>Pseudomonadati</taxon>
        <taxon>Pseudomonadota</taxon>
        <taxon>Alphaproteobacteria</taxon>
        <taxon>Hyphomonadales</taxon>
        <taxon>Hyphomonadaceae</taxon>
        <taxon>Hyphomonas</taxon>
    </lineage>
</organism>
<reference evidence="2 3" key="1">
    <citation type="journal article" date="2014" name="Antonie Van Leeuwenhoek">
        <title>Hyphomonas beringensis sp. nov. and Hyphomonas chukchiensis sp. nov., isolated from surface seawater of the Bering Sea and Chukchi Sea.</title>
        <authorList>
            <person name="Li C."/>
            <person name="Lai Q."/>
            <person name="Li G."/>
            <person name="Dong C."/>
            <person name="Wang J."/>
            <person name="Liao Y."/>
            <person name="Shao Z."/>
        </authorList>
    </citation>
    <scope>NUCLEOTIDE SEQUENCE [LARGE SCALE GENOMIC DNA]</scope>
    <source>
        <strain evidence="2 3">22II1-22F38</strain>
    </source>
</reference>
<dbReference type="AlphaFoldDB" id="A0A059EC41"/>
<feature type="zinc finger region" description="dksA C4-type" evidence="1">
    <location>
        <begin position="46"/>
        <end position="70"/>
    </location>
</feature>
<comment type="caution">
    <text evidence="2">The sequence shown here is derived from an EMBL/GenBank/DDBJ whole genome shotgun (WGS) entry which is preliminary data.</text>
</comment>
<dbReference type="PANTHER" id="PTHR33823:SF2">
    <property type="entry name" value="RNA POLYMERASE-BINDING TRANSCRIPTION FACTOR DKSA"/>
    <property type="match status" value="1"/>
</dbReference>
<gene>
    <name evidence="2" type="ORF">HY36_01560</name>
</gene>
<evidence type="ECO:0000256" key="1">
    <source>
        <dbReference type="PROSITE-ProRule" id="PRU00510"/>
    </source>
</evidence>
<dbReference type="PATRIC" id="fig|1280948.3.peg.304"/>